<accession>A0A197K5R7</accession>
<organism evidence="1 2">
    <name type="scientific">Linnemannia elongata AG-77</name>
    <dbReference type="NCBI Taxonomy" id="1314771"/>
    <lineage>
        <taxon>Eukaryota</taxon>
        <taxon>Fungi</taxon>
        <taxon>Fungi incertae sedis</taxon>
        <taxon>Mucoromycota</taxon>
        <taxon>Mortierellomycotina</taxon>
        <taxon>Mortierellomycetes</taxon>
        <taxon>Mortierellales</taxon>
        <taxon>Mortierellaceae</taxon>
        <taxon>Linnemannia</taxon>
    </lineage>
</organism>
<name>A0A197K5R7_9FUNG</name>
<proteinExistence type="predicted"/>
<evidence type="ECO:0000313" key="1">
    <source>
        <dbReference type="EMBL" id="OAQ32041.1"/>
    </source>
</evidence>
<evidence type="ECO:0000313" key="2">
    <source>
        <dbReference type="Proteomes" id="UP000078512"/>
    </source>
</evidence>
<dbReference type="AlphaFoldDB" id="A0A197K5R7"/>
<protein>
    <submittedName>
        <fullName evidence="1">Uncharacterized protein</fullName>
    </submittedName>
</protein>
<sequence length="757" mass="85350">MPPFSDPRSSPLLNNTITNPSCSSATELFFSIPELVQHLGYFLTAQDIALFRATNKTHYRALHTLFWRTVNLLDDGNSVDQPDSKTIRLLDSRPAVRAFALNQRYIRSLSCHSSFIAHHAYGLCVLLDVVEYLKPGVALMDVSSKETLQDMMATAQEMLAKTTLHDGTTVSKRPGWFLSRSISSPFECVSTVPAVYTANAGLLFPPLTNLTRLECALKVECITSWRSSPSRCPIPPLMTNMFLCWMLYFNKGLTHVKIDGIDLTTQKPVRVLAQTLSGLTHLRSLELSTEMTAPNQTKNLVGEYLLFHCSYTLEVFHLKAEVESASTVLPVVVTPWYDHTQTDEYFLNYAPPDWMASSYVPGESEDGWVRIPRRPMPLLRSLQLPDKPEVGYTDEFCPVLENCPALEALVLPTVGQRPFNLNKLLCIIKDQRLRLKRITVDYPRKHDELHEIPGSVIDILDEHTLEALDISFFEEGPYTCLTSKLLRHSESLCDLTFDAVKSLYSTTILDLLCNCRALKKLVVRSGGDINVDNSDDIQCLQDVSLAITHAVAKPWVCLYLSHLEIPVMLDWVAFTPTSGRFHDWRHTQGDSNWETLKKFYHQIGRLHQLEILDLKACSVYPSSAASGATWSDITLPGMLLLPFTPKPSLLHPPKNQNITPGFLDLLSGLTRLRELRGSVRVDVPVMRLAMRLDSYRWMARHWPLLKVAEFLTPGYQSAFVYTLPPHITWLFTERPSLTLAADKKPDKAATPQVVLSA</sequence>
<dbReference type="OrthoDB" id="2409354at2759"/>
<dbReference type="EMBL" id="KV442027">
    <property type="protein sequence ID" value="OAQ32041.1"/>
    <property type="molecule type" value="Genomic_DNA"/>
</dbReference>
<gene>
    <name evidence="1" type="ORF">K457DRAFT_135776</name>
</gene>
<keyword evidence="2" id="KW-1185">Reference proteome</keyword>
<dbReference type="Proteomes" id="UP000078512">
    <property type="component" value="Unassembled WGS sequence"/>
</dbReference>
<reference evidence="1 2" key="1">
    <citation type="submission" date="2016-05" db="EMBL/GenBank/DDBJ databases">
        <title>Genome sequencing reveals origins of a unique bacterial endosymbiosis in the earliest lineages of terrestrial Fungi.</title>
        <authorList>
            <consortium name="DOE Joint Genome Institute"/>
            <person name="Uehling J."/>
            <person name="Gryganskyi A."/>
            <person name="Hameed K."/>
            <person name="Tschaplinski T."/>
            <person name="Misztal P."/>
            <person name="Wu S."/>
            <person name="Desiro A."/>
            <person name="Vande Pol N."/>
            <person name="Du Z.-Y."/>
            <person name="Zienkiewicz A."/>
            <person name="Zienkiewicz K."/>
            <person name="Morin E."/>
            <person name="Tisserant E."/>
            <person name="Splivallo R."/>
            <person name="Hainaut M."/>
            <person name="Henrissat B."/>
            <person name="Ohm R."/>
            <person name="Kuo A."/>
            <person name="Yan J."/>
            <person name="Lipzen A."/>
            <person name="Nolan M."/>
            <person name="Labutti K."/>
            <person name="Barry K."/>
            <person name="Goldstein A."/>
            <person name="Labbe J."/>
            <person name="Schadt C."/>
            <person name="Tuskan G."/>
            <person name="Grigoriev I."/>
            <person name="Martin F."/>
            <person name="Vilgalys R."/>
            <person name="Bonito G."/>
        </authorList>
    </citation>
    <scope>NUCLEOTIDE SEQUENCE [LARGE SCALE GENOMIC DNA]</scope>
    <source>
        <strain evidence="1 2">AG-77</strain>
    </source>
</reference>